<proteinExistence type="predicted"/>
<keyword evidence="1" id="KW-0732">Signal</keyword>
<dbReference type="EMBL" id="QHHQ01000015">
    <property type="protein sequence ID" value="RAH96209.1"/>
    <property type="molecule type" value="Genomic_DNA"/>
</dbReference>
<sequence length="146" mass="15526">MTAKKFVIIAGMLLLGDAVQAAGSFPDAKVSDGIDITNVTVRRMDNQGQLRVSFTLENSGTQPARLNGLTVGGTVSTIVVGENPLDPSGPGLLMQYDEELDFSTSHLVATVPANEITPEDLDHILVEMEIDGITAPVLVHRGRTLE</sequence>
<feature type="signal peptide" evidence="1">
    <location>
        <begin position="1"/>
        <end position="21"/>
    </location>
</feature>
<comment type="caution">
    <text evidence="2">The sequence shown here is derived from an EMBL/GenBank/DDBJ whole genome shotgun (WGS) entry which is preliminary data.</text>
</comment>
<accession>A0A8B2NCN8</accession>
<dbReference type="OrthoDB" id="9967782at2"/>
<evidence type="ECO:0000256" key="1">
    <source>
        <dbReference type="SAM" id="SignalP"/>
    </source>
</evidence>
<name>A0A8B2NCN8_9HYPH</name>
<protein>
    <recommendedName>
        <fullName evidence="4">Copper(I)-binding protein</fullName>
    </recommendedName>
</protein>
<gene>
    <name evidence="2" type="ORF">DLJ53_33045</name>
</gene>
<dbReference type="Proteomes" id="UP000249590">
    <property type="component" value="Unassembled WGS sequence"/>
</dbReference>
<dbReference type="AlphaFoldDB" id="A0A8B2NCN8"/>
<feature type="chain" id="PRO_5032599455" description="Copper(I)-binding protein" evidence="1">
    <location>
        <begin position="22"/>
        <end position="146"/>
    </location>
</feature>
<dbReference type="RefSeq" id="WP_111352587.1">
    <property type="nucleotide sequence ID" value="NZ_QHHQ01000015.1"/>
</dbReference>
<organism evidence="2 3">
    <name type="scientific">Acuticoccus sediminis</name>
    <dbReference type="NCBI Taxonomy" id="2184697"/>
    <lineage>
        <taxon>Bacteria</taxon>
        <taxon>Pseudomonadati</taxon>
        <taxon>Pseudomonadota</taxon>
        <taxon>Alphaproteobacteria</taxon>
        <taxon>Hyphomicrobiales</taxon>
        <taxon>Amorphaceae</taxon>
        <taxon>Acuticoccus</taxon>
    </lineage>
</organism>
<evidence type="ECO:0000313" key="3">
    <source>
        <dbReference type="Proteomes" id="UP000249590"/>
    </source>
</evidence>
<keyword evidence="3" id="KW-1185">Reference proteome</keyword>
<reference evidence="2 3" key="1">
    <citation type="submission" date="2018-05" db="EMBL/GenBank/DDBJ databases">
        <title>Acuticoccus sediminis sp. nov., isolated from deep-sea sediment of Indian Ocean.</title>
        <authorList>
            <person name="Liu X."/>
            <person name="Lai Q."/>
            <person name="Du Y."/>
            <person name="Sun F."/>
            <person name="Zhang X."/>
            <person name="Wang S."/>
            <person name="Shao Z."/>
        </authorList>
    </citation>
    <scope>NUCLEOTIDE SEQUENCE [LARGE SCALE GENOMIC DNA]</scope>
    <source>
        <strain evidence="2 3">PTG4-2</strain>
    </source>
</reference>
<evidence type="ECO:0000313" key="2">
    <source>
        <dbReference type="EMBL" id="RAH96209.1"/>
    </source>
</evidence>
<evidence type="ECO:0008006" key="4">
    <source>
        <dbReference type="Google" id="ProtNLM"/>
    </source>
</evidence>